<keyword evidence="1" id="KW-0812">Transmembrane</keyword>
<evidence type="ECO:0000256" key="1">
    <source>
        <dbReference type="SAM" id="Phobius"/>
    </source>
</evidence>
<proteinExistence type="predicted"/>
<name>A0ABS9BFF4_9BACT</name>
<dbReference type="RefSeq" id="WP_234864354.1">
    <property type="nucleotide sequence ID" value="NZ_JAKEVY010000001.1"/>
</dbReference>
<feature type="transmembrane region" description="Helical" evidence="1">
    <location>
        <begin position="12"/>
        <end position="32"/>
    </location>
</feature>
<reference evidence="2 3" key="1">
    <citation type="submission" date="2022-01" db="EMBL/GenBank/DDBJ databases">
        <title>Flavihumibacter sp. nov., isolated from sediment of a river.</title>
        <authorList>
            <person name="Liu H."/>
        </authorList>
    </citation>
    <scope>NUCLEOTIDE SEQUENCE [LARGE SCALE GENOMIC DNA]</scope>
    <source>
        <strain evidence="2 3">RY-1</strain>
    </source>
</reference>
<dbReference type="EMBL" id="JAKEVY010000001">
    <property type="protein sequence ID" value="MCF1713827.1"/>
    <property type="molecule type" value="Genomic_DNA"/>
</dbReference>
<keyword evidence="1" id="KW-1133">Transmembrane helix</keyword>
<evidence type="ECO:0000313" key="3">
    <source>
        <dbReference type="Proteomes" id="UP001200145"/>
    </source>
</evidence>
<dbReference type="Proteomes" id="UP001200145">
    <property type="component" value="Unassembled WGS sequence"/>
</dbReference>
<organism evidence="2 3">
    <name type="scientific">Flavihumibacter fluminis</name>
    <dbReference type="NCBI Taxonomy" id="2909236"/>
    <lineage>
        <taxon>Bacteria</taxon>
        <taxon>Pseudomonadati</taxon>
        <taxon>Bacteroidota</taxon>
        <taxon>Chitinophagia</taxon>
        <taxon>Chitinophagales</taxon>
        <taxon>Chitinophagaceae</taxon>
        <taxon>Flavihumibacter</taxon>
    </lineage>
</organism>
<protein>
    <recommendedName>
        <fullName evidence="4">LPXTG-motif cell wall-anchored protein</fullName>
    </recommendedName>
</protein>
<keyword evidence="3" id="KW-1185">Reference proteome</keyword>
<accession>A0ABS9BFF4</accession>
<evidence type="ECO:0008006" key="4">
    <source>
        <dbReference type="Google" id="ProtNLM"/>
    </source>
</evidence>
<sequence length="46" mass="5406">MKRLLDLSVHTIPWLMLILAALTLITMFIVLMQKKQQDKDMNGNDY</sequence>
<evidence type="ECO:0000313" key="2">
    <source>
        <dbReference type="EMBL" id="MCF1713827.1"/>
    </source>
</evidence>
<keyword evidence="1" id="KW-0472">Membrane</keyword>
<gene>
    <name evidence="2" type="ORF">L0U88_04185</name>
</gene>
<comment type="caution">
    <text evidence="2">The sequence shown here is derived from an EMBL/GenBank/DDBJ whole genome shotgun (WGS) entry which is preliminary data.</text>
</comment>